<dbReference type="Gene3D" id="1.25.40.10">
    <property type="entry name" value="Tetratricopeptide repeat domain"/>
    <property type="match status" value="2"/>
</dbReference>
<dbReference type="Proteomes" id="UP000230859">
    <property type="component" value="Unassembled WGS sequence"/>
</dbReference>
<feature type="repeat" description="TPR" evidence="3">
    <location>
        <begin position="22"/>
        <end position="55"/>
    </location>
</feature>
<dbReference type="Pfam" id="PF13181">
    <property type="entry name" value="TPR_8"/>
    <property type="match status" value="1"/>
</dbReference>
<dbReference type="GO" id="GO:0055087">
    <property type="term" value="C:Ski complex"/>
    <property type="evidence" value="ECO:0007669"/>
    <property type="project" value="InterPro"/>
</dbReference>
<proteinExistence type="predicted"/>
<keyword evidence="1" id="KW-0677">Repeat</keyword>
<protein>
    <submittedName>
        <fullName evidence="4">Uncharacterized protein</fullName>
    </submittedName>
</protein>
<dbReference type="SUPFAM" id="SSF48452">
    <property type="entry name" value="TPR-like"/>
    <property type="match status" value="1"/>
</dbReference>
<evidence type="ECO:0000313" key="5">
    <source>
        <dbReference type="Proteomes" id="UP000230859"/>
    </source>
</evidence>
<gene>
    <name evidence="4" type="ORF">COV74_03295</name>
</gene>
<accession>A0A2H0LR06</accession>
<dbReference type="SMART" id="SM00028">
    <property type="entry name" value="TPR"/>
    <property type="match status" value="5"/>
</dbReference>
<dbReference type="EMBL" id="PCVY01000028">
    <property type="protein sequence ID" value="PIQ86870.1"/>
    <property type="molecule type" value="Genomic_DNA"/>
</dbReference>
<evidence type="ECO:0000256" key="1">
    <source>
        <dbReference type="ARBA" id="ARBA00022737"/>
    </source>
</evidence>
<keyword evidence="2 3" id="KW-0802">TPR repeat</keyword>
<dbReference type="PANTHER" id="PTHR15704">
    <property type="entry name" value="SUPERKILLER 3 PROTEIN-RELATED"/>
    <property type="match status" value="1"/>
</dbReference>
<evidence type="ECO:0000256" key="2">
    <source>
        <dbReference type="ARBA" id="ARBA00022803"/>
    </source>
</evidence>
<reference evidence="4 5" key="1">
    <citation type="submission" date="2017-09" db="EMBL/GenBank/DDBJ databases">
        <title>Depth-based differentiation of microbial function through sediment-hosted aquifers and enrichment of novel symbionts in the deep terrestrial subsurface.</title>
        <authorList>
            <person name="Probst A.J."/>
            <person name="Ladd B."/>
            <person name="Jarett J.K."/>
            <person name="Geller-Mcgrath D.E."/>
            <person name="Sieber C.M."/>
            <person name="Emerson J.B."/>
            <person name="Anantharaman K."/>
            <person name="Thomas B.C."/>
            <person name="Malmstrom R."/>
            <person name="Stieglmeier M."/>
            <person name="Klingl A."/>
            <person name="Woyke T."/>
            <person name="Ryan C.M."/>
            <person name="Banfield J.F."/>
        </authorList>
    </citation>
    <scope>NUCLEOTIDE SEQUENCE [LARGE SCALE GENOMIC DNA]</scope>
    <source>
        <strain evidence="4">CG11_big_fil_rev_8_21_14_0_20_45_26</strain>
    </source>
</reference>
<name>A0A2H0LR06_9BACT</name>
<dbReference type="InterPro" id="IPR011990">
    <property type="entry name" value="TPR-like_helical_dom_sf"/>
</dbReference>
<dbReference type="PANTHER" id="PTHR15704:SF7">
    <property type="entry name" value="SUPERKILLER COMPLEX PROTEIN 3"/>
    <property type="match status" value="1"/>
</dbReference>
<evidence type="ECO:0000256" key="3">
    <source>
        <dbReference type="PROSITE-ProRule" id="PRU00339"/>
    </source>
</evidence>
<dbReference type="PROSITE" id="PS50005">
    <property type="entry name" value="TPR"/>
    <property type="match status" value="2"/>
</dbReference>
<dbReference type="GO" id="GO:0006401">
    <property type="term" value="P:RNA catabolic process"/>
    <property type="evidence" value="ECO:0007669"/>
    <property type="project" value="InterPro"/>
</dbReference>
<dbReference type="InterPro" id="IPR019734">
    <property type="entry name" value="TPR_rpt"/>
</dbReference>
<feature type="repeat" description="TPR" evidence="3">
    <location>
        <begin position="126"/>
        <end position="159"/>
    </location>
</feature>
<evidence type="ECO:0000313" key="4">
    <source>
        <dbReference type="EMBL" id="PIQ86870.1"/>
    </source>
</evidence>
<dbReference type="InterPro" id="IPR039226">
    <property type="entry name" value="Ski3/TTC37"/>
</dbReference>
<dbReference type="AlphaFoldDB" id="A0A2H0LR06"/>
<organism evidence="4 5">
    <name type="scientific">Candidatus Abzuiibacterium crystallinum</name>
    <dbReference type="NCBI Taxonomy" id="1974748"/>
    <lineage>
        <taxon>Bacteria</taxon>
        <taxon>Pseudomonadati</taxon>
        <taxon>Candidatus Omnitrophota</taxon>
        <taxon>Candidatus Abzuiibacterium</taxon>
    </lineage>
</organism>
<dbReference type="Pfam" id="PF13432">
    <property type="entry name" value="TPR_16"/>
    <property type="match status" value="1"/>
</dbReference>
<comment type="caution">
    <text evidence="4">The sequence shown here is derived from an EMBL/GenBank/DDBJ whole genome shotgun (WGS) entry which is preliminary data.</text>
</comment>
<sequence length="222" mass="24776">MIILIFFLSFFLTAGPLRAQDERHYFEAGIEFINQGEIPLAIESFRKAIRANPNIPQFHNALGVALLKTEEGIIGAMNAFMTATELNPHYGDPYFNIGTYYAGVAKDPILAKEFFEKSIEADPNFAKGYTGLGWLELQKQNGYDAVQYFEKAVKRDPDVVEAQYGLGLAYVAAEKRGAALKSITLLRQIGRDDLARRIEDIMKTPEKSESDTTQGGAGFEFF</sequence>
<dbReference type="Pfam" id="PF13414">
    <property type="entry name" value="TPR_11"/>
    <property type="match status" value="1"/>
</dbReference>